<keyword evidence="3" id="KW-1185">Reference proteome</keyword>
<evidence type="ECO:0000313" key="3">
    <source>
        <dbReference type="Proteomes" id="UP001218188"/>
    </source>
</evidence>
<protein>
    <submittedName>
        <fullName evidence="2">Histidine phosphatase superfamily</fullName>
    </submittedName>
</protein>
<dbReference type="AlphaFoldDB" id="A0AAD6WTC9"/>
<dbReference type="Proteomes" id="UP001218188">
    <property type="component" value="Unassembled WGS sequence"/>
</dbReference>
<accession>A0AAD6WTC9</accession>
<evidence type="ECO:0000313" key="2">
    <source>
        <dbReference type="EMBL" id="KAJ7022776.1"/>
    </source>
</evidence>
<name>A0AAD6WTC9_9AGAR</name>
<keyword evidence="1" id="KW-1133">Transmembrane helix</keyword>
<dbReference type="InterPro" id="IPR029033">
    <property type="entry name" value="His_PPase_superfam"/>
</dbReference>
<evidence type="ECO:0000256" key="1">
    <source>
        <dbReference type="SAM" id="Phobius"/>
    </source>
</evidence>
<dbReference type="Gene3D" id="3.40.50.1240">
    <property type="entry name" value="Phosphoglycerate mutase-like"/>
    <property type="match status" value="1"/>
</dbReference>
<gene>
    <name evidence="2" type="ORF">C8F04DRAFT_230306</name>
</gene>
<proteinExistence type="predicted"/>
<feature type="transmembrane region" description="Helical" evidence="1">
    <location>
        <begin position="431"/>
        <end position="450"/>
    </location>
</feature>
<dbReference type="SUPFAM" id="SSF53254">
    <property type="entry name" value="Phosphoglycerate mutase-like"/>
    <property type="match status" value="1"/>
</dbReference>
<organism evidence="2 3">
    <name type="scientific">Mycena alexandri</name>
    <dbReference type="NCBI Taxonomy" id="1745969"/>
    <lineage>
        <taxon>Eukaryota</taxon>
        <taxon>Fungi</taxon>
        <taxon>Dikarya</taxon>
        <taxon>Basidiomycota</taxon>
        <taxon>Agaricomycotina</taxon>
        <taxon>Agaricomycetes</taxon>
        <taxon>Agaricomycetidae</taxon>
        <taxon>Agaricales</taxon>
        <taxon>Marasmiineae</taxon>
        <taxon>Mycenaceae</taxon>
        <taxon>Mycena</taxon>
    </lineage>
</organism>
<dbReference type="EMBL" id="JARJCM010000202">
    <property type="protein sequence ID" value="KAJ7022776.1"/>
    <property type="molecule type" value="Genomic_DNA"/>
</dbReference>
<reference evidence="2" key="1">
    <citation type="submission" date="2023-03" db="EMBL/GenBank/DDBJ databases">
        <title>Massive genome expansion in bonnet fungi (Mycena s.s.) driven by repeated elements and novel gene families across ecological guilds.</title>
        <authorList>
            <consortium name="Lawrence Berkeley National Laboratory"/>
            <person name="Harder C.B."/>
            <person name="Miyauchi S."/>
            <person name="Viragh M."/>
            <person name="Kuo A."/>
            <person name="Thoen E."/>
            <person name="Andreopoulos B."/>
            <person name="Lu D."/>
            <person name="Skrede I."/>
            <person name="Drula E."/>
            <person name="Henrissat B."/>
            <person name="Morin E."/>
            <person name="Kohler A."/>
            <person name="Barry K."/>
            <person name="LaButti K."/>
            <person name="Morin E."/>
            <person name="Salamov A."/>
            <person name="Lipzen A."/>
            <person name="Mereny Z."/>
            <person name="Hegedus B."/>
            <person name="Baldrian P."/>
            <person name="Stursova M."/>
            <person name="Weitz H."/>
            <person name="Taylor A."/>
            <person name="Grigoriev I.V."/>
            <person name="Nagy L.G."/>
            <person name="Martin F."/>
            <person name="Kauserud H."/>
        </authorList>
    </citation>
    <scope>NUCLEOTIDE SEQUENCE</scope>
    <source>
        <strain evidence="2">CBHHK200</strain>
    </source>
</reference>
<sequence length="478" mass="52912">MIQLRLEHLCLLPEMSDILGAIIIARNGDRLTYYQDPVTYAPSLTDSTALGVTDLHFLGTQLRSEYLTPGSASFISSISGDVADTQQVNVLVKGGGEGHVVFDSAIALLQGLYPPNPKNKLTLANGEVVTAPLGGYQYIPLETVESGDWTDCPAFQRHIASFYSSDAFKTKAKDAAGFFQNVEPYIFGRPATLENIWNIYDFMNTQFTYNKTYADSLPPTYLNQARALADFHESGVYSDTHANEIGNIAGRTLLHPVLDAVERVALNDDPLKLMLVQTTYQPFISLFHQTEMTDEHPELAAIPNFGSALAIELRRGAPPDTRDFLRFKFQNGTSDADGWRILHAFGRRGDIPLTEFVYRIEGAAITSSKQWAEVCSVVDLTLSGIQVAGKTSVRRWVQPFGHHAEFASRAEGAKVASNEQWVRMTARNTSVQLTLCVILVVVVSGIVRAFRARRAHTQYFHVLQGESDQTRGEAQMDK</sequence>
<keyword evidence="1" id="KW-0472">Membrane</keyword>
<comment type="caution">
    <text evidence="2">The sequence shown here is derived from an EMBL/GenBank/DDBJ whole genome shotgun (WGS) entry which is preliminary data.</text>
</comment>
<keyword evidence="1" id="KW-0812">Transmembrane</keyword>